<dbReference type="Proteomes" id="UP000249754">
    <property type="component" value="Unassembled WGS sequence"/>
</dbReference>
<protein>
    <submittedName>
        <fullName evidence="5">Helix-turn-helix protein</fullName>
    </submittedName>
</protein>
<evidence type="ECO:0000256" key="1">
    <source>
        <dbReference type="ARBA" id="ARBA00023015"/>
    </source>
</evidence>
<dbReference type="InterPro" id="IPR018060">
    <property type="entry name" value="HTH_AraC"/>
</dbReference>
<evidence type="ECO:0000259" key="4">
    <source>
        <dbReference type="PROSITE" id="PS01124"/>
    </source>
</evidence>
<proteinExistence type="predicted"/>
<keyword evidence="2" id="KW-0238">DNA-binding</keyword>
<dbReference type="OrthoDB" id="1189000at2"/>
<organism evidence="5 6">
    <name type="scientific">Pedobacter cryoconitis</name>
    <dbReference type="NCBI Taxonomy" id="188932"/>
    <lineage>
        <taxon>Bacteria</taxon>
        <taxon>Pseudomonadati</taxon>
        <taxon>Bacteroidota</taxon>
        <taxon>Sphingobacteriia</taxon>
        <taxon>Sphingobacteriales</taxon>
        <taxon>Sphingobacteriaceae</taxon>
        <taxon>Pedobacter</taxon>
    </lineage>
</organism>
<feature type="domain" description="HTH araC/xylS-type" evidence="4">
    <location>
        <begin position="243"/>
        <end position="342"/>
    </location>
</feature>
<keyword evidence="3" id="KW-0804">Transcription</keyword>
<dbReference type="Gene3D" id="1.10.10.60">
    <property type="entry name" value="Homeodomain-like"/>
    <property type="match status" value="2"/>
</dbReference>
<dbReference type="GO" id="GO:0003700">
    <property type="term" value="F:DNA-binding transcription factor activity"/>
    <property type="evidence" value="ECO:0007669"/>
    <property type="project" value="InterPro"/>
</dbReference>
<gene>
    <name evidence="5" type="ORF">LY11_02281</name>
</gene>
<dbReference type="GO" id="GO:0043565">
    <property type="term" value="F:sequence-specific DNA binding"/>
    <property type="evidence" value="ECO:0007669"/>
    <property type="project" value="InterPro"/>
</dbReference>
<dbReference type="EMBL" id="QLLR01000009">
    <property type="protein sequence ID" value="RAJ31052.1"/>
    <property type="molecule type" value="Genomic_DNA"/>
</dbReference>
<comment type="caution">
    <text evidence="5">The sequence shown here is derived from an EMBL/GenBank/DDBJ whole genome shotgun (WGS) entry which is preliminary data.</text>
</comment>
<dbReference type="SUPFAM" id="SSF46689">
    <property type="entry name" value="Homeodomain-like"/>
    <property type="match status" value="1"/>
</dbReference>
<dbReference type="InterPro" id="IPR009057">
    <property type="entry name" value="Homeodomain-like_sf"/>
</dbReference>
<keyword evidence="1" id="KW-0805">Transcription regulation</keyword>
<evidence type="ECO:0000256" key="2">
    <source>
        <dbReference type="ARBA" id="ARBA00023125"/>
    </source>
</evidence>
<dbReference type="InterPro" id="IPR020449">
    <property type="entry name" value="Tscrpt_reg_AraC-type_HTH"/>
</dbReference>
<dbReference type="PRINTS" id="PR00032">
    <property type="entry name" value="HTHARAC"/>
</dbReference>
<reference evidence="5 6" key="1">
    <citation type="submission" date="2018-06" db="EMBL/GenBank/DDBJ databases">
        <title>Genomic Encyclopedia of Archaeal and Bacterial Type Strains, Phase II (KMG-II): from individual species to whole genera.</title>
        <authorList>
            <person name="Goeker M."/>
        </authorList>
    </citation>
    <scope>NUCLEOTIDE SEQUENCE [LARGE SCALE GENOMIC DNA]</scope>
    <source>
        <strain evidence="5 6">DSM 14825</strain>
    </source>
</reference>
<dbReference type="PANTHER" id="PTHR47893:SF1">
    <property type="entry name" value="REGULATORY PROTEIN PCHR"/>
    <property type="match status" value="1"/>
</dbReference>
<evidence type="ECO:0000313" key="6">
    <source>
        <dbReference type="Proteomes" id="UP000249754"/>
    </source>
</evidence>
<dbReference type="InterPro" id="IPR053142">
    <property type="entry name" value="PchR_regulatory_protein"/>
</dbReference>
<dbReference type="Pfam" id="PF12833">
    <property type="entry name" value="HTH_18"/>
    <property type="match status" value="1"/>
</dbReference>
<name>A0A327SRC1_9SPHI</name>
<evidence type="ECO:0000256" key="3">
    <source>
        <dbReference type="ARBA" id="ARBA00023163"/>
    </source>
</evidence>
<dbReference type="PANTHER" id="PTHR47893">
    <property type="entry name" value="REGULATORY PROTEIN PCHR"/>
    <property type="match status" value="1"/>
</dbReference>
<sequence length="343" mass="38687">MSSACYTCAIDVTSTWFEKLSFDLGSEIEISTATGGYKIVKCTPDPTLGTGEFCFLQLNANMAVLYADVEYHVPLRINFENPGGKYVLLHFSPEERMACANDSDPIQAMSRIFNQITLMDCSVQADYELGPAEVSLSRVPKSHALRLIIKKEYAIELACSLFDKDTLLSMSNPITNTIFYQFDMDVKSKIILEKFSELKMCDPAYAFYLSVATFSLITNFYENLGRKVTDIDNLHTTDIMAIQNSMETINSNLESQFPGIEALAKRANMSGSKYKRLFTQIYGDSPKKIYVDKKIDLGRELLLTGNYNVSDVVYQLGYSNKSFFSLLFKRRFGVSPGKIIDKR</sequence>
<accession>A0A327SRC1</accession>
<evidence type="ECO:0000313" key="5">
    <source>
        <dbReference type="EMBL" id="RAJ31052.1"/>
    </source>
</evidence>
<dbReference type="SMART" id="SM00342">
    <property type="entry name" value="HTH_ARAC"/>
    <property type="match status" value="1"/>
</dbReference>
<dbReference type="AlphaFoldDB" id="A0A327SRC1"/>
<dbReference type="RefSeq" id="WP_111633796.1">
    <property type="nucleotide sequence ID" value="NZ_QLLR01000009.1"/>
</dbReference>
<dbReference type="PROSITE" id="PS01124">
    <property type="entry name" value="HTH_ARAC_FAMILY_2"/>
    <property type="match status" value="1"/>
</dbReference>